<proteinExistence type="predicted"/>
<organism evidence="1">
    <name type="scientific">Lepeophtheirus salmonis</name>
    <name type="common">Salmon louse</name>
    <name type="synonym">Caligus salmonis</name>
    <dbReference type="NCBI Taxonomy" id="72036"/>
    <lineage>
        <taxon>Eukaryota</taxon>
        <taxon>Metazoa</taxon>
        <taxon>Ecdysozoa</taxon>
        <taxon>Arthropoda</taxon>
        <taxon>Crustacea</taxon>
        <taxon>Multicrustacea</taxon>
        <taxon>Hexanauplia</taxon>
        <taxon>Copepoda</taxon>
        <taxon>Siphonostomatoida</taxon>
        <taxon>Caligidae</taxon>
        <taxon>Lepeophtheirus</taxon>
    </lineage>
</organism>
<accession>A0A0K2V8T3</accession>
<protein>
    <submittedName>
        <fullName evidence="1">Uncharacterized protein</fullName>
    </submittedName>
</protein>
<name>A0A0K2V8T3_LEPSM</name>
<dbReference type="EMBL" id="HACA01029379">
    <property type="protein sequence ID" value="CDW46740.1"/>
    <property type="molecule type" value="Transcribed_RNA"/>
</dbReference>
<reference evidence="1" key="1">
    <citation type="submission" date="2014-05" db="EMBL/GenBank/DDBJ databases">
        <authorList>
            <person name="Chronopoulou M."/>
        </authorList>
    </citation>
    <scope>NUCLEOTIDE SEQUENCE</scope>
    <source>
        <tissue evidence="1">Whole organism</tissue>
    </source>
</reference>
<sequence>MFKDLLYFARMSSGSIFLLIHISTAQIDLSFFSSLTKFIALNLLPESFFFPNSSFSFDSFSSSW</sequence>
<dbReference type="AlphaFoldDB" id="A0A0K2V8T3"/>
<evidence type="ECO:0000313" key="1">
    <source>
        <dbReference type="EMBL" id="CDW46740.1"/>
    </source>
</evidence>